<dbReference type="PROSITE" id="PS51898">
    <property type="entry name" value="TYR_RECOMBINASE"/>
    <property type="match status" value="1"/>
</dbReference>
<gene>
    <name evidence="7" type="ORF">AKJ37_04325</name>
</gene>
<dbReference type="GO" id="GO:0006310">
    <property type="term" value="P:DNA recombination"/>
    <property type="evidence" value="ECO:0007669"/>
    <property type="project" value="UniProtKB-KW"/>
</dbReference>
<evidence type="ECO:0000256" key="4">
    <source>
        <dbReference type="PROSITE-ProRule" id="PRU01248"/>
    </source>
</evidence>
<organism evidence="7 8">
    <name type="scientific">candidate division MSBL1 archaeon SCGC-AAA259I09</name>
    <dbReference type="NCBI Taxonomy" id="1698267"/>
    <lineage>
        <taxon>Archaea</taxon>
        <taxon>Methanobacteriati</taxon>
        <taxon>Methanobacteriota</taxon>
        <taxon>candidate division MSBL1</taxon>
    </lineage>
</organism>
<dbReference type="InterPro" id="IPR013762">
    <property type="entry name" value="Integrase-like_cat_sf"/>
</dbReference>
<dbReference type="Gene3D" id="1.10.150.130">
    <property type="match status" value="1"/>
</dbReference>
<keyword evidence="1" id="KW-0229">DNA integration</keyword>
<evidence type="ECO:0000259" key="5">
    <source>
        <dbReference type="PROSITE" id="PS51898"/>
    </source>
</evidence>
<feature type="domain" description="Tyr recombinase" evidence="5">
    <location>
        <begin position="86"/>
        <end position="253"/>
    </location>
</feature>
<protein>
    <recommendedName>
        <fullName evidence="9">Core-binding (CB) domain-containing protein</fullName>
    </recommendedName>
</protein>
<dbReference type="GO" id="GO:0015074">
    <property type="term" value="P:DNA integration"/>
    <property type="evidence" value="ECO:0007669"/>
    <property type="project" value="UniProtKB-KW"/>
</dbReference>
<reference evidence="7 8" key="1">
    <citation type="journal article" date="2016" name="Sci. Rep.">
        <title>Metabolic traits of an uncultured archaeal lineage -MSBL1- from brine pools of the Red Sea.</title>
        <authorList>
            <person name="Mwirichia R."/>
            <person name="Alam I."/>
            <person name="Rashid M."/>
            <person name="Vinu M."/>
            <person name="Ba-Alawi W."/>
            <person name="Anthony Kamau A."/>
            <person name="Kamanda Ngugi D."/>
            <person name="Goker M."/>
            <person name="Klenk H.P."/>
            <person name="Bajic V."/>
            <person name="Stingl U."/>
        </authorList>
    </citation>
    <scope>NUCLEOTIDE SEQUENCE [LARGE SCALE GENOMIC DNA]</scope>
    <source>
        <strain evidence="7">SCGC-AAA259I09</strain>
    </source>
</reference>
<evidence type="ECO:0000256" key="1">
    <source>
        <dbReference type="ARBA" id="ARBA00022908"/>
    </source>
</evidence>
<keyword evidence="3" id="KW-0233">DNA recombination</keyword>
<accession>A0A133URR2</accession>
<evidence type="ECO:0000256" key="3">
    <source>
        <dbReference type="ARBA" id="ARBA00023172"/>
    </source>
</evidence>
<dbReference type="InterPro" id="IPR010998">
    <property type="entry name" value="Integrase_recombinase_N"/>
</dbReference>
<evidence type="ECO:0000313" key="7">
    <source>
        <dbReference type="EMBL" id="KXA96806.1"/>
    </source>
</evidence>
<proteinExistence type="predicted"/>
<dbReference type="InterPro" id="IPR004107">
    <property type="entry name" value="Integrase_SAM-like_N"/>
</dbReference>
<dbReference type="InterPro" id="IPR002104">
    <property type="entry name" value="Integrase_catalytic"/>
</dbReference>
<dbReference type="Pfam" id="PF00589">
    <property type="entry name" value="Phage_integrase"/>
    <property type="match status" value="1"/>
</dbReference>
<evidence type="ECO:0000259" key="6">
    <source>
        <dbReference type="PROSITE" id="PS51900"/>
    </source>
</evidence>
<evidence type="ECO:0000256" key="2">
    <source>
        <dbReference type="ARBA" id="ARBA00023125"/>
    </source>
</evidence>
<keyword evidence="2 4" id="KW-0238">DNA-binding</keyword>
<dbReference type="GO" id="GO:0003677">
    <property type="term" value="F:DNA binding"/>
    <property type="evidence" value="ECO:0007669"/>
    <property type="project" value="UniProtKB-UniRule"/>
</dbReference>
<evidence type="ECO:0000313" key="8">
    <source>
        <dbReference type="Proteomes" id="UP000070463"/>
    </source>
</evidence>
<dbReference type="PROSITE" id="PS51900">
    <property type="entry name" value="CB"/>
    <property type="match status" value="1"/>
</dbReference>
<keyword evidence="8" id="KW-1185">Reference proteome</keyword>
<dbReference type="InterPro" id="IPR044068">
    <property type="entry name" value="CB"/>
</dbReference>
<dbReference type="CDD" id="cd00397">
    <property type="entry name" value="DNA_BRE_C"/>
    <property type="match status" value="1"/>
</dbReference>
<dbReference type="PANTHER" id="PTHR30349">
    <property type="entry name" value="PHAGE INTEGRASE-RELATED"/>
    <property type="match status" value="1"/>
</dbReference>
<dbReference type="Pfam" id="PF13495">
    <property type="entry name" value="Phage_int_SAM_4"/>
    <property type="match status" value="1"/>
</dbReference>
<dbReference type="AlphaFoldDB" id="A0A133URR2"/>
<dbReference type="InterPro" id="IPR050090">
    <property type="entry name" value="Tyrosine_recombinase_XerCD"/>
</dbReference>
<dbReference type="InterPro" id="IPR011010">
    <property type="entry name" value="DNA_brk_join_enz"/>
</dbReference>
<sequence length="261" mass="30776">MLEIDKNLADRTVKQHVRNIEEFLRYVDKPLVKIGKGDIRNWLRKWKEDYAPSTYANKVKSLRVFFRDYLGTGIAENLSIPQPQPNNDSPPSKEEIQKLYEAMDSLRDKTILLMFATTGLRRNELFNLTRAHIDFDKRMITPNENSRTKRTYVTFYNREAENHLEEHLDKKDSNKGIFSIRPRSANRIFRKKSKKIGIETITPQDLRKWFAKEIRNRGVSGEHIDAFCGRIPRSVRAKHYTDYSPERLKEVYEKADITVLS</sequence>
<dbReference type="SUPFAM" id="SSF56349">
    <property type="entry name" value="DNA breaking-rejoining enzymes"/>
    <property type="match status" value="1"/>
</dbReference>
<feature type="domain" description="Core-binding (CB)" evidence="6">
    <location>
        <begin position="1"/>
        <end position="70"/>
    </location>
</feature>
<comment type="caution">
    <text evidence="7">The sequence shown here is derived from an EMBL/GenBank/DDBJ whole genome shotgun (WGS) entry which is preliminary data.</text>
</comment>
<dbReference type="PANTHER" id="PTHR30349:SF41">
    <property type="entry name" value="INTEGRASE_RECOMBINASE PROTEIN MJ0367-RELATED"/>
    <property type="match status" value="1"/>
</dbReference>
<dbReference type="Proteomes" id="UP000070463">
    <property type="component" value="Unassembled WGS sequence"/>
</dbReference>
<name>A0A133URR2_9EURY</name>
<evidence type="ECO:0008006" key="9">
    <source>
        <dbReference type="Google" id="ProtNLM"/>
    </source>
</evidence>
<dbReference type="EMBL" id="LHXR01000059">
    <property type="protein sequence ID" value="KXA96806.1"/>
    <property type="molecule type" value="Genomic_DNA"/>
</dbReference>
<dbReference type="Gene3D" id="1.10.443.10">
    <property type="entry name" value="Intergrase catalytic core"/>
    <property type="match status" value="1"/>
</dbReference>